<dbReference type="GO" id="GO:1902201">
    <property type="term" value="P:negative regulation of bacterial-type flagellum-dependent cell motility"/>
    <property type="evidence" value="ECO:0007669"/>
    <property type="project" value="TreeGrafter"/>
</dbReference>
<dbReference type="GO" id="GO:0052621">
    <property type="term" value="F:diguanylate cyclase activity"/>
    <property type="evidence" value="ECO:0007669"/>
    <property type="project" value="TreeGrafter"/>
</dbReference>
<dbReference type="AlphaFoldDB" id="A0A3B0YG71"/>
<dbReference type="FunFam" id="3.30.70.270:FF:000001">
    <property type="entry name" value="Diguanylate cyclase domain protein"/>
    <property type="match status" value="1"/>
</dbReference>
<dbReference type="Gene3D" id="3.30.70.270">
    <property type="match status" value="1"/>
</dbReference>
<accession>A0A3B0YG71</accession>
<reference evidence="2" key="1">
    <citation type="submission" date="2018-06" db="EMBL/GenBank/DDBJ databases">
        <authorList>
            <person name="Zhirakovskaya E."/>
        </authorList>
    </citation>
    <scope>NUCLEOTIDE SEQUENCE</scope>
</reference>
<gene>
    <name evidence="2" type="ORF">MNBD_GAMMA14-1514</name>
</gene>
<feature type="domain" description="GGDEF" evidence="1">
    <location>
        <begin position="170"/>
        <end position="302"/>
    </location>
</feature>
<dbReference type="GO" id="GO:0005886">
    <property type="term" value="C:plasma membrane"/>
    <property type="evidence" value="ECO:0007669"/>
    <property type="project" value="TreeGrafter"/>
</dbReference>
<sequence>MNKPLPQSADFLKNPLKTGERSVLQELTSHKALEITQSLQTTLDPTRLIEIFSAEVGSLIVHQGIRYHNEDIGIDLKLGSQARHACSYNLNIGDEPLGSLTFRRNQKFTDAEFEALEKLLCSLLYPLRNSLLYADALQLAQKDPLTGICNRAALDEMLQRELSHAQRKDTSLSLLVLDIDHFKKINDRYGHIIGDCALKSVANMVDACKRDGDLLFRYGGEEFVVLMRDTDLPGAHLLAERIRQYIAENSFNCSGAELSITASIGVSELQQDDNPTSIFSRADQALYRAKKSGRNQVCIATSN</sequence>
<dbReference type="PANTHER" id="PTHR45138:SF9">
    <property type="entry name" value="DIGUANYLATE CYCLASE DGCM-RELATED"/>
    <property type="match status" value="1"/>
</dbReference>
<evidence type="ECO:0000259" key="1">
    <source>
        <dbReference type="PROSITE" id="PS50887"/>
    </source>
</evidence>
<dbReference type="CDD" id="cd01949">
    <property type="entry name" value="GGDEF"/>
    <property type="match status" value="1"/>
</dbReference>
<dbReference type="InterPro" id="IPR050469">
    <property type="entry name" value="Diguanylate_Cyclase"/>
</dbReference>
<dbReference type="PROSITE" id="PS50887">
    <property type="entry name" value="GGDEF"/>
    <property type="match status" value="1"/>
</dbReference>
<dbReference type="EMBL" id="UOFM01000333">
    <property type="protein sequence ID" value="VAW79885.1"/>
    <property type="molecule type" value="Genomic_DNA"/>
</dbReference>
<organism evidence="2">
    <name type="scientific">hydrothermal vent metagenome</name>
    <dbReference type="NCBI Taxonomy" id="652676"/>
    <lineage>
        <taxon>unclassified sequences</taxon>
        <taxon>metagenomes</taxon>
        <taxon>ecological metagenomes</taxon>
    </lineage>
</organism>
<dbReference type="SUPFAM" id="SSF55073">
    <property type="entry name" value="Nucleotide cyclase"/>
    <property type="match status" value="1"/>
</dbReference>
<dbReference type="Pfam" id="PF00990">
    <property type="entry name" value="GGDEF"/>
    <property type="match status" value="1"/>
</dbReference>
<dbReference type="InterPro" id="IPR029787">
    <property type="entry name" value="Nucleotide_cyclase"/>
</dbReference>
<evidence type="ECO:0000313" key="2">
    <source>
        <dbReference type="EMBL" id="VAW79885.1"/>
    </source>
</evidence>
<dbReference type="InterPro" id="IPR000160">
    <property type="entry name" value="GGDEF_dom"/>
</dbReference>
<dbReference type="NCBIfam" id="TIGR00254">
    <property type="entry name" value="GGDEF"/>
    <property type="match status" value="1"/>
</dbReference>
<dbReference type="GO" id="GO:0043709">
    <property type="term" value="P:cell adhesion involved in single-species biofilm formation"/>
    <property type="evidence" value="ECO:0007669"/>
    <property type="project" value="TreeGrafter"/>
</dbReference>
<name>A0A3B0YG71_9ZZZZ</name>
<proteinExistence type="predicted"/>
<protein>
    <submittedName>
        <fullName evidence="2">Diguanylate cyclase/phosphodiesterase (GGDEF &amp; EAL domains) with PAS/PAC sensor(S)</fullName>
    </submittedName>
</protein>
<dbReference type="InterPro" id="IPR043128">
    <property type="entry name" value="Rev_trsase/Diguanyl_cyclase"/>
</dbReference>
<dbReference type="SMART" id="SM00267">
    <property type="entry name" value="GGDEF"/>
    <property type="match status" value="1"/>
</dbReference>
<dbReference type="PANTHER" id="PTHR45138">
    <property type="entry name" value="REGULATORY COMPONENTS OF SENSORY TRANSDUCTION SYSTEM"/>
    <property type="match status" value="1"/>
</dbReference>